<protein>
    <submittedName>
        <fullName evidence="1">Uncharacterized protein</fullName>
    </submittedName>
</protein>
<accession>A0ACB6QML7</accession>
<dbReference type="EMBL" id="MU003520">
    <property type="protein sequence ID" value="KAF2467391.1"/>
    <property type="molecule type" value="Genomic_DNA"/>
</dbReference>
<comment type="caution">
    <text evidence="1">The sequence shown here is derived from an EMBL/GenBank/DDBJ whole genome shotgun (WGS) entry which is preliminary data.</text>
</comment>
<name>A0ACB6QML7_9PLEO</name>
<reference evidence="1" key="1">
    <citation type="journal article" date="2020" name="Stud. Mycol.">
        <title>101 Dothideomycetes genomes: a test case for predicting lifestyles and emergence of pathogens.</title>
        <authorList>
            <person name="Haridas S."/>
            <person name="Albert R."/>
            <person name="Binder M."/>
            <person name="Bloem J."/>
            <person name="Labutti K."/>
            <person name="Salamov A."/>
            <person name="Andreopoulos B."/>
            <person name="Baker S."/>
            <person name="Barry K."/>
            <person name="Bills G."/>
            <person name="Bluhm B."/>
            <person name="Cannon C."/>
            <person name="Castanera R."/>
            <person name="Culley D."/>
            <person name="Daum C."/>
            <person name="Ezra D."/>
            <person name="Gonzalez J."/>
            <person name="Henrissat B."/>
            <person name="Kuo A."/>
            <person name="Liang C."/>
            <person name="Lipzen A."/>
            <person name="Lutzoni F."/>
            <person name="Magnuson J."/>
            <person name="Mondo S."/>
            <person name="Nolan M."/>
            <person name="Ohm R."/>
            <person name="Pangilinan J."/>
            <person name="Park H.-J."/>
            <person name="Ramirez L."/>
            <person name="Alfaro M."/>
            <person name="Sun H."/>
            <person name="Tritt A."/>
            <person name="Yoshinaga Y."/>
            <person name="Zwiers L.-H."/>
            <person name="Turgeon B."/>
            <person name="Goodwin S."/>
            <person name="Spatafora J."/>
            <person name="Crous P."/>
            <person name="Grigoriev I."/>
        </authorList>
    </citation>
    <scope>NUCLEOTIDE SEQUENCE</scope>
    <source>
        <strain evidence="1">ATCC 200398</strain>
    </source>
</reference>
<sequence length="166" mass="18930">MASPSTRMETASHISLTNFSLRGSNQDLARALTKHEPLFEAIATFPQAGIYERFEKVRCRVLFYIEHQIHQQDDEVTKRLEEIAGGLTDGKSEEQTNIELSGKMNKLIELLETHSRLFKQAKKMARSASPPPTPMYGKLFKSNQILHYLYRQALSPIGPDISWLLI</sequence>
<organism evidence="1 2">
    <name type="scientific">Lindgomyces ingoldianus</name>
    <dbReference type="NCBI Taxonomy" id="673940"/>
    <lineage>
        <taxon>Eukaryota</taxon>
        <taxon>Fungi</taxon>
        <taxon>Dikarya</taxon>
        <taxon>Ascomycota</taxon>
        <taxon>Pezizomycotina</taxon>
        <taxon>Dothideomycetes</taxon>
        <taxon>Pleosporomycetidae</taxon>
        <taxon>Pleosporales</taxon>
        <taxon>Lindgomycetaceae</taxon>
        <taxon>Lindgomyces</taxon>
    </lineage>
</organism>
<keyword evidence="2" id="KW-1185">Reference proteome</keyword>
<gene>
    <name evidence="1" type="ORF">BDR25DRAFT_316748</name>
</gene>
<dbReference type="Proteomes" id="UP000799755">
    <property type="component" value="Unassembled WGS sequence"/>
</dbReference>
<evidence type="ECO:0000313" key="2">
    <source>
        <dbReference type="Proteomes" id="UP000799755"/>
    </source>
</evidence>
<evidence type="ECO:0000313" key="1">
    <source>
        <dbReference type="EMBL" id="KAF2467391.1"/>
    </source>
</evidence>
<proteinExistence type="predicted"/>